<accession>A0A4U6QF98</accession>
<protein>
    <submittedName>
        <fullName evidence="1">DUF1905 domain-containing protein</fullName>
    </submittedName>
</protein>
<reference evidence="1 2" key="1">
    <citation type="submission" date="2019-05" db="EMBL/GenBank/DDBJ databases">
        <title>Nakamurella sp. N5BH11, whole genome shotgun sequence.</title>
        <authorList>
            <person name="Tuo L."/>
        </authorList>
    </citation>
    <scope>NUCLEOTIDE SEQUENCE [LARGE SCALE GENOMIC DNA]</scope>
    <source>
        <strain evidence="1 2">N5BH11</strain>
    </source>
</reference>
<dbReference type="OrthoDB" id="2604865at2"/>
<evidence type="ECO:0000313" key="1">
    <source>
        <dbReference type="EMBL" id="TKV58686.1"/>
    </source>
</evidence>
<dbReference type="RefSeq" id="WP_137450346.1">
    <property type="nucleotide sequence ID" value="NZ_SZZH01000003.1"/>
</dbReference>
<dbReference type="Gene3D" id="2.40.30.100">
    <property type="entry name" value="AF2212/PG0164-like"/>
    <property type="match status" value="1"/>
</dbReference>
<name>A0A4U6QF98_9ACTN</name>
<dbReference type="Pfam" id="PF08922">
    <property type="entry name" value="DUF1905"/>
    <property type="match status" value="1"/>
</dbReference>
<sequence>MSAPLEVTTRLEPRGPAAAVVLTDEQVAGLGAGRTPAVRFTVGGTTIDGRIGRMGGENLLGFNKAVRDRLGVAAGDEITVVIELADGPPPVDVPADLAAALDADPAVRAAFDALAPSRRKEHARSVADAKRPETRERRIAAVVASLSRG</sequence>
<organism evidence="1 2">
    <name type="scientific">Nakamurella flava</name>
    <dbReference type="NCBI Taxonomy" id="2576308"/>
    <lineage>
        <taxon>Bacteria</taxon>
        <taxon>Bacillati</taxon>
        <taxon>Actinomycetota</taxon>
        <taxon>Actinomycetes</taxon>
        <taxon>Nakamurellales</taxon>
        <taxon>Nakamurellaceae</taxon>
        <taxon>Nakamurella</taxon>
    </lineage>
</organism>
<dbReference type="Proteomes" id="UP000306985">
    <property type="component" value="Unassembled WGS sequence"/>
</dbReference>
<keyword evidence="2" id="KW-1185">Reference proteome</keyword>
<proteinExistence type="predicted"/>
<dbReference type="Pfam" id="PF13376">
    <property type="entry name" value="OmdA"/>
    <property type="match status" value="1"/>
</dbReference>
<dbReference type="InterPro" id="IPR037079">
    <property type="entry name" value="AF2212/PG0164-like_sf"/>
</dbReference>
<gene>
    <name evidence="1" type="ORF">FDO65_14290</name>
</gene>
<dbReference type="SUPFAM" id="SSF141694">
    <property type="entry name" value="AF2212/PG0164-like"/>
    <property type="match status" value="1"/>
</dbReference>
<comment type="caution">
    <text evidence="1">The sequence shown here is derived from an EMBL/GenBank/DDBJ whole genome shotgun (WGS) entry which is preliminary data.</text>
</comment>
<dbReference type="EMBL" id="SZZH01000003">
    <property type="protein sequence ID" value="TKV58686.1"/>
    <property type="molecule type" value="Genomic_DNA"/>
</dbReference>
<dbReference type="InterPro" id="IPR015018">
    <property type="entry name" value="DUF1905"/>
</dbReference>
<evidence type="ECO:0000313" key="2">
    <source>
        <dbReference type="Proteomes" id="UP000306985"/>
    </source>
</evidence>
<dbReference type="AlphaFoldDB" id="A0A4U6QF98"/>